<keyword evidence="1" id="KW-0175">Coiled coil</keyword>
<evidence type="ECO:0008006" key="5">
    <source>
        <dbReference type="Google" id="ProtNLM"/>
    </source>
</evidence>
<evidence type="ECO:0000313" key="4">
    <source>
        <dbReference type="Proteomes" id="UP000041254"/>
    </source>
</evidence>
<evidence type="ECO:0000256" key="2">
    <source>
        <dbReference type="SAM" id="MobiDB-lite"/>
    </source>
</evidence>
<feature type="coiled-coil region" evidence="1">
    <location>
        <begin position="31"/>
        <end position="62"/>
    </location>
</feature>
<dbReference type="EMBL" id="CDMY01000326">
    <property type="protein sequence ID" value="CEM02438.1"/>
    <property type="molecule type" value="Genomic_DNA"/>
</dbReference>
<sequence>MATERKGESLTMENGGCDDLEPLPFIGRPAIDRELQKADEALAAIEQSAKQMRKKLRQQAKTIKDLITSNGGQPIVTAPLSEEIEINVGGTVLCVPRKPLLLPGVSDSFIAYLLLHHLDGLPKDTDGHPFLDADPNYIDWLFNEVASVGVADAQAETTEIVLTPPHDSDSSSLFWHEFLFTTITGLDIDMPTDPPPRADDDHMEVDDQQQQEAREQQQDHEGWNDEGESEDAADHLVDLHNSIASLDASVGRLGGVEADLVWFHKLVKRLLATDEGGEGDEIKSVRVMGKTVSTTEATLARVGSDKLLYRTFHSGAPVISISPSHLMKVVDFARRQRIAPFDTLVMPPTSTRTKQIRTDTEMHGLKYEPLCSGVAGGNLVIETAEEWGEVLNMTGNTSPMPSLLYKSSRDTFAYPSFLDKVVGKSGLLFALRHGDTHRFGCFVDGEVKLPADPTKTNGYEAPVFLYALSGAYETPTKIEVPEEDRQMVSVAGTQGVVENDEGQPRANGKGTLAQSKDFTCDEMEVWQVVSG</sequence>
<name>A0A0G4EW30_VITBC</name>
<dbReference type="InParanoid" id="A0A0G4EW30"/>
<dbReference type="OrthoDB" id="2414723at2759"/>
<evidence type="ECO:0000313" key="3">
    <source>
        <dbReference type="EMBL" id="CEM02438.1"/>
    </source>
</evidence>
<protein>
    <recommendedName>
        <fullName evidence="5">TLDc domain-containing protein</fullName>
    </recommendedName>
</protein>
<dbReference type="PhylomeDB" id="A0A0G4EW30"/>
<feature type="compositionally biased region" description="Basic and acidic residues" evidence="2">
    <location>
        <begin position="212"/>
        <end position="223"/>
    </location>
</feature>
<keyword evidence="4" id="KW-1185">Reference proteome</keyword>
<feature type="region of interest" description="Disordered" evidence="2">
    <location>
        <begin position="186"/>
        <end position="230"/>
    </location>
</feature>
<accession>A0A0G4EW30</accession>
<organism evidence="3 4">
    <name type="scientific">Vitrella brassicaformis (strain CCMP3155)</name>
    <dbReference type="NCBI Taxonomy" id="1169540"/>
    <lineage>
        <taxon>Eukaryota</taxon>
        <taxon>Sar</taxon>
        <taxon>Alveolata</taxon>
        <taxon>Colpodellida</taxon>
        <taxon>Vitrellaceae</taxon>
        <taxon>Vitrella</taxon>
    </lineage>
</organism>
<dbReference type="VEuPathDB" id="CryptoDB:Vbra_13587"/>
<proteinExistence type="predicted"/>
<dbReference type="Proteomes" id="UP000041254">
    <property type="component" value="Unassembled WGS sequence"/>
</dbReference>
<gene>
    <name evidence="3" type="ORF">Vbra_13587</name>
</gene>
<reference evidence="3 4" key="1">
    <citation type="submission" date="2014-11" db="EMBL/GenBank/DDBJ databases">
        <authorList>
            <person name="Zhu J."/>
            <person name="Qi W."/>
            <person name="Song R."/>
        </authorList>
    </citation>
    <scope>NUCLEOTIDE SEQUENCE [LARGE SCALE GENOMIC DNA]</scope>
</reference>
<evidence type="ECO:0000256" key="1">
    <source>
        <dbReference type="SAM" id="Coils"/>
    </source>
</evidence>
<dbReference type="AlphaFoldDB" id="A0A0G4EW30"/>